<feature type="compositionally biased region" description="Polar residues" evidence="1">
    <location>
        <begin position="1"/>
        <end position="11"/>
    </location>
</feature>
<reference evidence="2" key="1">
    <citation type="journal article" date="2023" name="Mol. Phylogenet. Evol.">
        <title>Genome-scale phylogeny and comparative genomics of the fungal order Sordariales.</title>
        <authorList>
            <person name="Hensen N."/>
            <person name="Bonometti L."/>
            <person name="Westerberg I."/>
            <person name="Brannstrom I.O."/>
            <person name="Guillou S."/>
            <person name="Cros-Aarteil S."/>
            <person name="Calhoun S."/>
            <person name="Haridas S."/>
            <person name="Kuo A."/>
            <person name="Mondo S."/>
            <person name="Pangilinan J."/>
            <person name="Riley R."/>
            <person name="LaButti K."/>
            <person name="Andreopoulos B."/>
            <person name="Lipzen A."/>
            <person name="Chen C."/>
            <person name="Yan M."/>
            <person name="Daum C."/>
            <person name="Ng V."/>
            <person name="Clum A."/>
            <person name="Steindorff A."/>
            <person name="Ohm R.A."/>
            <person name="Martin F."/>
            <person name="Silar P."/>
            <person name="Natvig D.O."/>
            <person name="Lalanne C."/>
            <person name="Gautier V."/>
            <person name="Ament-Velasquez S.L."/>
            <person name="Kruys A."/>
            <person name="Hutchinson M.I."/>
            <person name="Powell A.J."/>
            <person name="Barry K."/>
            <person name="Miller A.N."/>
            <person name="Grigoriev I.V."/>
            <person name="Debuchy R."/>
            <person name="Gladieux P."/>
            <person name="Hiltunen Thoren M."/>
            <person name="Johannesson H."/>
        </authorList>
    </citation>
    <scope>NUCLEOTIDE SEQUENCE</scope>
    <source>
        <strain evidence="2">CBS 955.72</strain>
    </source>
</reference>
<gene>
    <name evidence="2" type="ORF">B0T25DRAFT_458735</name>
</gene>
<organism evidence="2 3">
    <name type="scientific">Lasiosphaeria hispida</name>
    <dbReference type="NCBI Taxonomy" id="260671"/>
    <lineage>
        <taxon>Eukaryota</taxon>
        <taxon>Fungi</taxon>
        <taxon>Dikarya</taxon>
        <taxon>Ascomycota</taxon>
        <taxon>Pezizomycotina</taxon>
        <taxon>Sordariomycetes</taxon>
        <taxon>Sordariomycetidae</taxon>
        <taxon>Sordariales</taxon>
        <taxon>Lasiosphaeriaceae</taxon>
        <taxon>Lasiosphaeria</taxon>
    </lineage>
</organism>
<proteinExistence type="predicted"/>
<accession>A0AAJ0HEX7</accession>
<reference evidence="2" key="2">
    <citation type="submission" date="2023-06" db="EMBL/GenBank/DDBJ databases">
        <authorList>
            <consortium name="Lawrence Berkeley National Laboratory"/>
            <person name="Haridas S."/>
            <person name="Hensen N."/>
            <person name="Bonometti L."/>
            <person name="Westerberg I."/>
            <person name="Brannstrom I.O."/>
            <person name="Guillou S."/>
            <person name="Cros-Aarteil S."/>
            <person name="Calhoun S."/>
            <person name="Kuo A."/>
            <person name="Mondo S."/>
            <person name="Pangilinan J."/>
            <person name="Riley R."/>
            <person name="Labutti K."/>
            <person name="Andreopoulos B."/>
            <person name="Lipzen A."/>
            <person name="Chen C."/>
            <person name="Yanf M."/>
            <person name="Daum C."/>
            <person name="Ng V."/>
            <person name="Clum A."/>
            <person name="Steindorff A."/>
            <person name="Ohm R."/>
            <person name="Martin F."/>
            <person name="Silar P."/>
            <person name="Natvig D."/>
            <person name="Lalanne C."/>
            <person name="Gautier V."/>
            <person name="Ament-Velasquez S.L."/>
            <person name="Kruys A."/>
            <person name="Hutchinson M.I."/>
            <person name="Powell A.J."/>
            <person name="Barry K."/>
            <person name="Miller A.N."/>
            <person name="Grigoriev I.V."/>
            <person name="Debuchy R."/>
            <person name="Gladieux P."/>
            <person name="Thoren M.H."/>
            <person name="Johannesson H."/>
        </authorList>
    </citation>
    <scope>NUCLEOTIDE SEQUENCE</scope>
    <source>
        <strain evidence="2">CBS 955.72</strain>
    </source>
</reference>
<sequence>MNTHSDSSTVLISPGPHGHIRSTSFPDAPPAHFNQPPNTHHHRTRSDEYLPIASQNESENPDGNDIGYLTEGGNLEFRGFSWRDDDGAPSFDNASAADHQAAVNFLRRQYGVNDMDAYPPFLVLGCKHVPSADTRPFTVGGFIAIWRDDHDMGFNPFPGEYGADIDTELEVEESLLEGLDWDTIPEPGALAKLAAFLFPECVGVLWITNFVIFEFPRCDSMVEWGARLRKLPRNFSDVPFQPLYSNGPLASDQFAKRAKIPTPENAPDDRIDDDTDYVARDGVFYPGSMISSAWKGNIEFSATAGILIERNGQQRLTCSWHLWDKLAAKHRATLGSDDPLAKEIFTVYQGDTLSPVGVIVERVGQTDIALVKLHDGIKFRNESLGSGFVPRCLAPGSDVRYLDQFVIDSFTTGKQLLAQVGVKVQVARLPGTEHPDIVTPANNDECLPVPGVEYIHVSQGIHSTQELEMTDKPYIRDSACGSVLFRSYRHIKNPTGPRKTRVEGPKAAIARGEVFGMMHLADITNRRAYVTQYLIYADSFTPLIQMGWTVVALPGSAPTPNVPV</sequence>
<name>A0AAJ0HEX7_9PEZI</name>
<dbReference type="AlphaFoldDB" id="A0AAJ0HEX7"/>
<feature type="region of interest" description="Disordered" evidence="1">
    <location>
        <begin position="1"/>
        <end position="45"/>
    </location>
</feature>
<keyword evidence="3" id="KW-1185">Reference proteome</keyword>
<comment type="caution">
    <text evidence="2">The sequence shown here is derived from an EMBL/GenBank/DDBJ whole genome shotgun (WGS) entry which is preliminary data.</text>
</comment>
<evidence type="ECO:0000313" key="2">
    <source>
        <dbReference type="EMBL" id="KAK3349530.1"/>
    </source>
</evidence>
<protein>
    <submittedName>
        <fullName evidence="2">Uncharacterized protein</fullName>
    </submittedName>
</protein>
<evidence type="ECO:0000313" key="3">
    <source>
        <dbReference type="Proteomes" id="UP001275084"/>
    </source>
</evidence>
<dbReference type="EMBL" id="JAUIQD010000005">
    <property type="protein sequence ID" value="KAK3349530.1"/>
    <property type="molecule type" value="Genomic_DNA"/>
</dbReference>
<dbReference type="Proteomes" id="UP001275084">
    <property type="component" value="Unassembled WGS sequence"/>
</dbReference>
<evidence type="ECO:0000256" key="1">
    <source>
        <dbReference type="SAM" id="MobiDB-lite"/>
    </source>
</evidence>